<feature type="chain" id="PRO_5022907328" description="Secreted protein" evidence="1">
    <location>
        <begin position="23"/>
        <end position="122"/>
    </location>
</feature>
<evidence type="ECO:0000313" key="2">
    <source>
        <dbReference type="EMBL" id="KAA1137390.1"/>
    </source>
</evidence>
<proteinExistence type="predicted"/>
<dbReference type="AlphaFoldDB" id="A0A5B0SI01"/>
<feature type="signal peptide" evidence="1">
    <location>
        <begin position="1"/>
        <end position="22"/>
    </location>
</feature>
<comment type="caution">
    <text evidence="2">The sequence shown here is derived from an EMBL/GenBank/DDBJ whole genome shotgun (WGS) entry which is preliminary data.</text>
</comment>
<accession>A0A5B0SI01</accession>
<dbReference type="EMBL" id="VDEP01000008">
    <property type="protein sequence ID" value="KAA1137390.1"/>
    <property type="molecule type" value="Genomic_DNA"/>
</dbReference>
<evidence type="ECO:0008006" key="4">
    <source>
        <dbReference type="Google" id="ProtNLM"/>
    </source>
</evidence>
<organism evidence="2 3">
    <name type="scientific">Puccinia graminis f. sp. tritici</name>
    <dbReference type="NCBI Taxonomy" id="56615"/>
    <lineage>
        <taxon>Eukaryota</taxon>
        <taxon>Fungi</taxon>
        <taxon>Dikarya</taxon>
        <taxon>Basidiomycota</taxon>
        <taxon>Pucciniomycotina</taxon>
        <taxon>Pucciniomycetes</taxon>
        <taxon>Pucciniales</taxon>
        <taxon>Pucciniaceae</taxon>
        <taxon>Puccinia</taxon>
    </lineage>
</organism>
<keyword evidence="1" id="KW-0732">Signal</keyword>
<protein>
    <recommendedName>
        <fullName evidence="4">Secreted protein</fullName>
    </recommendedName>
</protein>
<evidence type="ECO:0000313" key="3">
    <source>
        <dbReference type="Proteomes" id="UP000325313"/>
    </source>
</evidence>
<sequence length="122" mass="13594">MKLSTIIYTNILALALVGFSDAEDLMECVTCKAASGVKCDDDELDCIHFCGYSEPNKPACDELREKVYFQCTNPKCGQFFSMNAEPNRMTPNCCKKCDHQNIITLSPYSSTSKSVPLLNFLD</sequence>
<evidence type="ECO:0000256" key="1">
    <source>
        <dbReference type="SAM" id="SignalP"/>
    </source>
</evidence>
<name>A0A5B0SI01_PUCGR</name>
<gene>
    <name evidence="2" type="ORF">PGTUg99_003920</name>
</gene>
<dbReference type="Proteomes" id="UP000325313">
    <property type="component" value="Unassembled WGS sequence"/>
</dbReference>
<reference evidence="2 3" key="1">
    <citation type="submission" date="2019-05" db="EMBL/GenBank/DDBJ databases">
        <title>Emergence of the Ug99 lineage of the wheat stem rust pathogen through somatic hybridization.</title>
        <authorList>
            <person name="Li F."/>
            <person name="Upadhyaya N.M."/>
            <person name="Sperschneider J."/>
            <person name="Matny O."/>
            <person name="Nguyen-Phuc H."/>
            <person name="Mago R."/>
            <person name="Raley C."/>
            <person name="Miller M.E."/>
            <person name="Silverstein K.A.T."/>
            <person name="Henningsen E."/>
            <person name="Hirsch C.D."/>
            <person name="Visser B."/>
            <person name="Pretorius Z.A."/>
            <person name="Steffenson B.J."/>
            <person name="Schwessinger B."/>
            <person name="Dodds P.N."/>
            <person name="Figueroa M."/>
        </authorList>
    </citation>
    <scope>NUCLEOTIDE SEQUENCE [LARGE SCALE GENOMIC DNA]</scope>
    <source>
        <strain evidence="2 3">Ug99</strain>
    </source>
</reference>